<evidence type="ECO:0000313" key="10">
    <source>
        <dbReference type="Proteomes" id="UP000738126"/>
    </source>
</evidence>
<proteinExistence type="inferred from homology"/>
<evidence type="ECO:0000256" key="6">
    <source>
        <dbReference type="ARBA" id="ARBA00023136"/>
    </source>
</evidence>
<comment type="similarity">
    <text evidence="2">Belongs to the CsgG family.</text>
</comment>
<keyword evidence="8" id="KW-0449">Lipoprotein</keyword>
<evidence type="ECO:0000256" key="7">
    <source>
        <dbReference type="ARBA" id="ARBA00023139"/>
    </source>
</evidence>
<reference evidence="9 10" key="1">
    <citation type="journal article" date="2020" name="Microorganisms">
        <title>Osmotic Adaptation and Compatible Solute Biosynthesis of Phototrophic Bacteria as Revealed from Genome Analyses.</title>
        <authorList>
            <person name="Imhoff J.F."/>
            <person name="Rahn T."/>
            <person name="Kunzel S."/>
            <person name="Keller A."/>
            <person name="Neulinger S.C."/>
        </authorList>
    </citation>
    <scope>NUCLEOTIDE SEQUENCE [LARGE SCALE GENOMIC DNA]</scope>
    <source>
        <strain evidence="9 10">DSM 15116</strain>
    </source>
</reference>
<evidence type="ECO:0000256" key="2">
    <source>
        <dbReference type="ARBA" id="ARBA00008899"/>
    </source>
</evidence>
<organism evidence="9 10">
    <name type="scientific">Halorhodospira neutriphila</name>
    <dbReference type="NCBI Taxonomy" id="168379"/>
    <lineage>
        <taxon>Bacteria</taxon>
        <taxon>Pseudomonadati</taxon>
        <taxon>Pseudomonadota</taxon>
        <taxon>Gammaproteobacteria</taxon>
        <taxon>Chromatiales</taxon>
        <taxon>Ectothiorhodospiraceae</taxon>
        <taxon>Halorhodospira</taxon>
    </lineage>
</organism>
<comment type="caution">
    <text evidence="9">The sequence shown here is derived from an EMBL/GenBank/DDBJ whole genome shotgun (WGS) entry which is preliminary data.</text>
</comment>
<dbReference type="Pfam" id="PF03783">
    <property type="entry name" value="CsgG"/>
    <property type="match status" value="1"/>
</dbReference>
<keyword evidence="4" id="KW-1003">Cell membrane</keyword>
<keyword evidence="5" id="KW-0732">Signal</keyword>
<keyword evidence="10" id="KW-1185">Reference proteome</keyword>
<dbReference type="Proteomes" id="UP000738126">
    <property type="component" value="Unassembled WGS sequence"/>
</dbReference>
<evidence type="ECO:0000256" key="3">
    <source>
        <dbReference type="ARBA" id="ARBA00014028"/>
    </source>
</evidence>
<sequence length="263" mass="29099">MFGHEPSLEWDGREEPTLAHASATFGDLIQLPEPAGRIPVAVYGFRDQTGMYREAPQSNFSTAVTQGGGSLLVDALLDSGWFRPVEREGLQDLLTERRVARNVKSNIPALKEARILLEGGIIAYENNVVTGGAGARYFGIGASERYEVDQVTVNLRAVDVNTGEVINSVTTTQAIYSRKLDGDLFRFVRHQRLLEAEGGYARNEPRYLAVNDAISAAVIHLVVQGIARGHWRPASQDDLDHPIIEAYLNERQTRRETAVERAE</sequence>
<dbReference type="RefSeq" id="WP_242467836.1">
    <property type="nucleotide sequence ID" value="NZ_NRSH01000008.1"/>
</dbReference>
<accession>A0ABS1E2N3</accession>
<gene>
    <name evidence="9" type="ORF">CKO13_01615</name>
</gene>
<evidence type="ECO:0000313" key="9">
    <source>
        <dbReference type="EMBL" id="MBK1725738.1"/>
    </source>
</evidence>
<dbReference type="PANTHER" id="PTHR41164">
    <property type="entry name" value="CURLI PRODUCTION ASSEMBLY/TRANSPORT COMPONENT CSGG"/>
    <property type="match status" value="1"/>
</dbReference>
<evidence type="ECO:0000256" key="5">
    <source>
        <dbReference type="ARBA" id="ARBA00022729"/>
    </source>
</evidence>
<evidence type="ECO:0000256" key="1">
    <source>
        <dbReference type="ARBA" id="ARBA00003989"/>
    </source>
</evidence>
<dbReference type="Gene3D" id="3.40.50.10610">
    <property type="entry name" value="ABC-type transport auxiliary lipoprotein component"/>
    <property type="match status" value="2"/>
</dbReference>
<comment type="function">
    <text evidence="1">May be involved in the biogenesis of curli organelles.</text>
</comment>
<keyword evidence="6" id="KW-0472">Membrane</keyword>
<name>A0ABS1E2N3_9GAMM</name>
<evidence type="ECO:0000256" key="4">
    <source>
        <dbReference type="ARBA" id="ARBA00022475"/>
    </source>
</evidence>
<dbReference type="EMBL" id="NRSH01000008">
    <property type="protein sequence ID" value="MBK1725738.1"/>
    <property type="molecule type" value="Genomic_DNA"/>
</dbReference>
<keyword evidence="7" id="KW-0564">Palmitate</keyword>
<dbReference type="PANTHER" id="PTHR41164:SF1">
    <property type="entry name" value="CURLI PRODUCTION ASSEMBLY_TRANSPORT COMPONENT CSGG"/>
    <property type="match status" value="1"/>
</dbReference>
<protein>
    <recommendedName>
        <fullName evidence="3">Curli production assembly/transport component CsgG</fullName>
    </recommendedName>
</protein>
<dbReference type="InterPro" id="IPR005534">
    <property type="entry name" value="Curli_assmbl/transp-comp_CsgG"/>
</dbReference>
<evidence type="ECO:0000256" key="8">
    <source>
        <dbReference type="ARBA" id="ARBA00023288"/>
    </source>
</evidence>